<evidence type="ECO:0000256" key="13">
    <source>
        <dbReference type="SAM" id="MobiDB-lite"/>
    </source>
</evidence>
<dbReference type="SMART" id="SM00330">
    <property type="entry name" value="PIPKc"/>
    <property type="match status" value="1"/>
</dbReference>
<evidence type="ECO:0000256" key="12">
    <source>
        <dbReference type="PROSITE-ProRule" id="PRU00781"/>
    </source>
</evidence>
<feature type="compositionally biased region" description="Acidic residues" evidence="13">
    <location>
        <begin position="333"/>
        <end position="343"/>
    </location>
</feature>
<dbReference type="InterPro" id="IPR023610">
    <property type="entry name" value="PInositol-4/5-P-5/4-kinase"/>
</dbReference>
<reference evidence="16" key="1">
    <citation type="submission" date="2025-08" db="UniProtKB">
        <authorList>
            <consortium name="RefSeq"/>
        </authorList>
    </citation>
    <scope>IDENTIFICATION</scope>
</reference>
<dbReference type="Pfam" id="PF01504">
    <property type="entry name" value="PIP5K"/>
    <property type="match status" value="1"/>
</dbReference>
<evidence type="ECO:0000256" key="3">
    <source>
        <dbReference type="ARBA" id="ARBA00022679"/>
    </source>
</evidence>
<evidence type="ECO:0000256" key="2">
    <source>
        <dbReference type="ARBA" id="ARBA00022490"/>
    </source>
</evidence>
<evidence type="ECO:0000256" key="6">
    <source>
        <dbReference type="ARBA" id="ARBA00022840"/>
    </source>
</evidence>
<dbReference type="Proteomes" id="UP000694867">
    <property type="component" value="Unplaced"/>
</dbReference>
<dbReference type="AlphaFoldDB" id="A0AAJ6QU43"/>
<evidence type="ECO:0000256" key="1">
    <source>
        <dbReference type="ARBA" id="ARBA00004496"/>
    </source>
</evidence>
<dbReference type="EC" id="2.7.1.149" evidence="11"/>
<feature type="region of interest" description="Disordered" evidence="13">
    <location>
        <begin position="284"/>
        <end position="351"/>
    </location>
</feature>
<dbReference type="InterPro" id="IPR027483">
    <property type="entry name" value="PInositol-4-P-4/5-kinase_C_sf"/>
</dbReference>
<sequence>MSSVAKSASRLKKKHLKPKHQKAKLFRANEPLLSVFMWGVNHTINGLTHVNIPVMLMPDDFKAFTKIKVDHHHFNKENMPSHFKVKEYCPLVFRNLRERFGIDDGEYLNSLTKSQAVAIDSPGKSGAKFYLSYDRRFIIKTLLTEEVEQMHVLLKHYHPYVVERHGKTLLPQYIGMYRLTVEGQETYLVVTRNIFSSYLPVHVKYDLKGSTVDRDASEKEKEKELPTLKDNDLIKDGTKIHITEDAKATFMDMLNADVTFLAKMNVMDYSLCLGIHDCERAEKEEKERLENGGGESEERGTTEDEAEEDSPASPELQMPTPPDSPGRIRSGDNDADFDPEEEGGALNPKRDIYAIQSSDDAPKKEVYFMALVDVLTNYGVKKRTAQAAKTLKHGAGAEISTIHPEQYAKRFLEFISKALE</sequence>
<name>A0AAJ6QU43_9ACAR</name>
<feature type="domain" description="PIPK" evidence="14">
    <location>
        <begin position="28"/>
        <end position="419"/>
    </location>
</feature>
<dbReference type="KEGG" id="goe:100899559"/>
<evidence type="ECO:0000256" key="11">
    <source>
        <dbReference type="ARBA" id="ARBA00039039"/>
    </source>
</evidence>
<evidence type="ECO:0000256" key="4">
    <source>
        <dbReference type="ARBA" id="ARBA00022741"/>
    </source>
</evidence>
<evidence type="ECO:0000256" key="7">
    <source>
        <dbReference type="ARBA" id="ARBA00023098"/>
    </source>
</evidence>
<dbReference type="GO" id="GO:0016309">
    <property type="term" value="F:1-phosphatidylinositol-5-phosphate 4-kinase activity"/>
    <property type="evidence" value="ECO:0007669"/>
    <property type="project" value="UniProtKB-EC"/>
</dbReference>
<dbReference type="PANTHER" id="PTHR23086:SF8">
    <property type="entry name" value="PHOSPHATIDYLINOSITOL 5-PHOSPHATE 4-KINASE, ISOFORM A"/>
    <property type="match status" value="1"/>
</dbReference>
<keyword evidence="5 12" id="KW-0418">Kinase</keyword>
<dbReference type="FunFam" id="3.30.800.10:FF:000002">
    <property type="entry name" value="Phosphatidylinositol 5-phosphate 4-kinase type-2 beta"/>
    <property type="match status" value="1"/>
</dbReference>
<accession>A0AAJ6QU43</accession>
<dbReference type="GeneID" id="100899559"/>
<dbReference type="CDD" id="cd17305">
    <property type="entry name" value="PIPKc_PIP5KII"/>
    <property type="match status" value="1"/>
</dbReference>
<organism evidence="15 16">
    <name type="scientific">Galendromus occidentalis</name>
    <name type="common">western predatory mite</name>
    <dbReference type="NCBI Taxonomy" id="34638"/>
    <lineage>
        <taxon>Eukaryota</taxon>
        <taxon>Metazoa</taxon>
        <taxon>Ecdysozoa</taxon>
        <taxon>Arthropoda</taxon>
        <taxon>Chelicerata</taxon>
        <taxon>Arachnida</taxon>
        <taxon>Acari</taxon>
        <taxon>Parasitiformes</taxon>
        <taxon>Mesostigmata</taxon>
        <taxon>Gamasina</taxon>
        <taxon>Phytoseioidea</taxon>
        <taxon>Phytoseiidae</taxon>
        <taxon>Typhlodrominae</taxon>
        <taxon>Galendromus</taxon>
    </lineage>
</organism>
<dbReference type="InterPro" id="IPR027484">
    <property type="entry name" value="PInositol-4-P-5-kinase_N"/>
</dbReference>
<dbReference type="SUPFAM" id="SSF56104">
    <property type="entry name" value="SAICAR synthase-like"/>
    <property type="match status" value="1"/>
</dbReference>
<dbReference type="CTD" id="3885565"/>
<keyword evidence="4 12" id="KW-0547">Nucleotide-binding</keyword>
<keyword evidence="15" id="KW-1185">Reference proteome</keyword>
<keyword evidence="7" id="KW-0443">Lipid metabolism</keyword>
<feature type="compositionally biased region" description="Basic and acidic residues" evidence="13">
    <location>
        <begin position="284"/>
        <end position="302"/>
    </location>
</feature>
<comment type="catalytic activity">
    <reaction evidence="8">
        <text>1,2-dihexadecanoyl-sn-glycero-3-phospho-(1D-myo-inositol-5-phosphate) + ATP = 1,2-dihexadecanoyl-sn-glycero-3-phospho-(1D-myo-inositol-4,5-bisphosphate) + ADP + H(+)</text>
        <dbReference type="Rhea" id="RHEA:55992"/>
        <dbReference type="ChEBI" id="CHEBI:15378"/>
        <dbReference type="ChEBI" id="CHEBI:30616"/>
        <dbReference type="ChEBI" id="CHEBI:83423"/>
        <dbReference type="ChEBI" id="CHEBI:84968"/>
        <dbReference type="ChEBI" id="CHEBI:456216"/>
    </reaction>
    <physiologicalReaction direction="left-to-right" evidence="8">
        <dbReference type="Rhea" id="RHEA:55993"/>
    </physiologicalReaction>
</comment>
<dbReference type="Gene3D" id="3.30.800.10">
    <property type="entry name" value="Phosphatidylinositol Phosphate Kinase II Beta"/>
    <property type="match status" value="1"/>
</dbReference>
<comment type="catalytic activity">
    <reaction evidence="10">
        <text>1,2-dihexadecanoyl-sn-glycero-3-phospho-(1D-myo-inositol-5-phosphate) + GTP = 1,2-dihexadecanoyl-sn-glycero-3-phospho-(1D-myo-inositol-4,5-bisphosphate) + GDP + H(+)</text>
        <dbReference type="Rhea" id="RHEA:55964"/>
        <dbReference type="ChEBI" id="CHEBI:15378"/>
        <dbReference type="ChEBI" id="CHEBI:37565"/>
        <dbReference type="ChEBI" id="CHEBI:58189"/>
        <dbReference type="ChEBI" id="CHEBI:83423"/>
        <dbReference type="ChEBI" id="CHEBI:84968"/>
    </reaction>
    <physiologicalReaction direction="left-to-right" evidence="10">
        <dbReference type="Rhea" id="RHEA:55965"/>
    </physiologicalReaction>
</comment>
<feature type="compositionally biased region" description="Basic residues" evidence="13">
    <location>
        <begin position="9"/>
        <end position="22"/>
    </location>
</feature>
<evidence type="ECO:0000256" key="5">
    <source>
        <dbReference type="ARBA" id="ARBA00022777"/>
    </source>
</evidence>
<dbReference type="GO" id="GO:0005886">
    <property type="term" value="C:plasma membrane"/>
    <property type="evidence" value="ECO:0007669"/>
    <property type="project" value="TreeGrafter"/>
</dbReference>
<dbReference type="Gene3D" id="3.30.810.10">
    <property type="entry name" value="2-Layer Sandwich"/>
    <property type="match status" value="2"/>
</dbReference>
<evidence type="ECO:0000313" key="15">
    <source>
        <dbReference type="Proteomes" id="UP000694867"/>
    </source>
</evidence>
<dbReference type="InterPro" id="IPR002498">
    <property type="entry name" value="PInositol-4-P-4/5-kinase_core"/>
</dbReference>
<evidence type="ECO:0000256" key="10">
    <source>
        <dbReference type="ARBA" id="ARBA00036950"/>
    </source>
</evidence>
<dbReference type="GO" id="GO:0016308">
    <property type="term" value="F:1-phosphatidylinositol-4-phosphate 5-kinase activity"/>
    <property type="evidence" value="ECO:0007669"/>
    <property type="project" value="TreeGrafter"/>
</dbReference>
<comment type="catalytic activity">
    <reaction evidence="9">
        <text>a 1,2-diacyl-sn-glycero-3-phospho-(1D-myo-inositol-5-phosphate) + ATP = a 1,2-diacyl-sn-glycero-3-phospho-(1D-myo-inositol-4,5-bisphosphate) + ADP + H(+)</text>
        <dbReference type="Rhea" id="RHEA:12280"/>
        <dbReference type="ChEBI" id="CHEBI:15378"/>
        <dbReference type="ChEBI" id="CHEBI:30616"/>
        <dbReference type="ChEBI" id="CHEBI:57795"/>
        <dbReference type="ChEBI" id="CHEBI:58456"/>
        <dbReference type="ChEBI" id="CHEBI:456216"/>
        <dbReference type="EC" id="2.7.1.149"/>
    </reaction>
    <physiologicalReaction direction="left-to-right" evidence="9">
        <dbReference type="Rhea" id="RHEA:12281"/>
    </physiologicalReaction>
</comment>
<keyword evidence="2" id="KW-0963">Cytoplasm</keyword>
<dbReference type="GO" id="GO:0005737">
    <property type="term" value="C:cytoplasm"/>
    <property type="evidence" value="ECO:0007669"/>
    <property type="project" value="UniProtKB-SubCell"/>
</dbReference>
<dbReference type="GO" id="GO:0005524">
    <property type="term" value="F:ATP binding"/>
    <property type="evidence" value="ECO:0007669"/>
    <property type="project" value="UniProtKB-UniRule"/>
</dbReference>
<evidence type="ECO:0000256" key="9">
    <source>
        <dbReference type="ARBA" id="ARBA00036698"/>
    </source>
</evidence>
<evidence type="ECO:0000313" key="16">
    <source>
        <dbReference type="RefSeq" id="XP_003743946.1"/>
    </source>
</evidence>
<dbReference type="PANTHER" id="PTHR23086">
    <property type="entry name" value="PHOSPHATIDYLINOSITOL-4-PHOSPHATE 5-KINASE"/>
    <property type="match status" value="1"/>
</dbReference>
<dbReference type="RefSeq" id="XP_003743946.1">
    <property type="nucleotide sequence ID" value="XM_003743898.1"/>
</dbReference>
<keyword evidence="3 12" id="KW-0808">Transferase</keyword>
<protein>
    <recommendedName>
        <fullName evidence="11">1-phosphatidylinositol-5-phosphate 4-kinase</fullName>
        <ecNumber evidence="11">2.7.1.149</ecNumber>
    </recommendedName>
</protein>
<dbReference type="PROSITE" id="PS51455">
    <property type="entry name" value="PIPK"/>
    <property type="match status" value="1"/>
</dbReference>
<evidence type="ECO:0000259" key="14">
    <source>
        <dbReference type="PROSITE" id="PS51455"/>
    </source>
</evidence>
<comment type="subcellular location">
    <subcellularLocation>
        <location evidence="1">Cytoplasm</location>
    </subcellularLocation>
</comment>
<evidence type="ECO:0000256" key="8">
    <source>
        <dbReference type="ARBA" id="ARBA00036478"/>
    </source>
</evidence>
<gene>
    <name evidence="16" type="primary">LOC100899559</name>
</gene>
<dbReference type="GO" id="GO:0046854">
    <property type="term" value="P:phosphatidylinositol phosphate biosynthetic process"/>
    <property type="evidence" value="ECO:0007669"/>
    <property type="project" value="TreeGrafter"/>
</dbReference>
<feature type="region of interest" description="Disordered" evidence="13">
    <location>
        <begin position="1"/>
        <end position="22"/>
    </location>
</feature>
<proteinExistence type="predicted"/>
<keyword evidence="6 12" id="KW-0067">ATP-binding</keyword>